<dbReference type="PANTHER" id="PTHR15678:SF6">
    <property type="entry name" value="BRIDGE-LIKE LIPID TRANSFER PROTEIN FAMILY MEMBER 2"/>
    <property type="match status" value="1"/>
</dbReference>
<dbReference type="Pfam" id="PF10344">
    <property type="entry name" value="Hobbit"/>
    <property type="match status" value="2"/>
</dbReference>
<organism evidence="2">
    <name type="scientific">Vitis vinifera</name>
    <name type="common">Grape</name>
    <dbReference type="NCBI Taxonomy" id="29760"/>
    <lineage>
        <taxon>Eukaryota</taxon>
        <taxon>Viridiplantae</taxon>
        <taxon>Streptophyta</taxon>
        <taxon>Embryophyta</taxon>
        <taxon>Tracheophyta</taxon>
        <taxon>Spermatophyta</taxon>
        <taxon>Magnoliopsida</taxon>
        <taxon>eudicotyledons</taxon>
        <taxon>Gunneridae</taxon>
        <taxon>Pentapetalae</taxon>
        <taxon>rosids</taxon>
        <taxon>Vitales</taxon>
        <taxon>Vitaceae</taxon>
        <taxon>Viteae</taxon>
        <taxon>Vitis</taxon>
    </lineage>
</organism>
<name>A5BBE6_VITVI</name>
<gene>
    <name evidence="2" type="ORF">VITISV_025949</name>
</gene>
<reference evidence="2" key="1">
    <citation type="journal article" date="2007" name="PLoS ONE">
        <title>The first genome sequence of an elite grapevine cultivar (Pinot noir Vitis vinifera L.): coping with a highly heterozygous genome.</title>
        <authorList>
            <person name="Velasco R."/>
            <person name="Zharkikh A."/>
            <person name="Troggio M."/>
            <person name="Cartwright D.A."/>
            <person name="Cestaro A."/>
            <person name="Pruss D."/>
            <person name="Pindo M."/>
            <person name="FitzGerald L.M."/>
            <person name="Vezzulli S."/>
            <person name="Reid J."/>
            <person name="Malacarne G."/>
            <person name="Iliev D."/>
            <person name="Coppola G."/>
            <person name="Wardell B."/>
            <person name="Micheletti D."/>
            <person name="Macalma T."/>
            <person name="Facci M."/>
            <person name="Mitchell J.T."/>
            <person name="Perazzolli M."/>
            <person name="Eldredge G."/>
            <person name="Gatto P."/>
            <person name="Oyzerski R."/>
            <person name="Moretto M."/>
            <person name="Gutin N."/>
            <person name="Stefanini M."/>
            <person name="Chen Y."/>
            <person name="Segala C."/>
            <person name="Davenport C."/>
            <person name="Dematte L."/>
            <person name="Mraz A."/>
            <person name="Battilana J."/>
            <person name="Stormo K."/>
            <person name="Costa F."/>
            <person name="Tao Q."/>
            <person name="Si-Ammour A."/>
            <person name="Harkins T."/>
            <person name="Lackey A."/>
            <person name="Perbost C."/>
            <person name="Taillon B."/>
            <person name="Stella A."/>
            <person name="Solovyev V."/>
            <person name="Fawcett J.A."/>
            <person name="Sterck L."/>
            <person name="Vandepoele K."/>
            <person name="Grando S.M."/>
            <person name="Toppo S."/>
            <person name="Moser C."/>
            <person name="Lanchbury J."/>
            <person name="Bogden R."/>
            <person name="Skolnick M."/>
            <person name="Sgaramella V."/>
            <person name="Bhatnagar S.K."/>
            <person name="Fontana P."/>
            <person name="Gutin A."/>
            <person name="Van de Peer Y."/>
            <person name="Salamini F."/>
            <person name="Viola R."/>
        </authorList>
    </citation>
    <scope>NUCLEOTIDE SEQUENCE</scope>
</reference>
<proteinExistence type="predicted"/>
<keyword evidence="1" id="KW-1133">Transmembrane helix</keyword>
<dbReference type="InterPro" id="IPR045167">
    <property type="entry name" value="Hobbit"/>
</dbReference>
<feature type="transmembrane region" description="Helical" evidence="1">
    <location>
        <begin position="78"/>
        <end position="103"/>
    </location>
</feature>
<sequence length="326" mass="36245">MAASPAKFLFGFLLVSIILWLIFIFAARLLAWILSQIMGASVGFRVGGWKCLRDVVVKFNKNLDSMIFSELCGLGNDLLSFVAVPFFLFGLARTWILFAFFLVKIFVYKVPIKGAIESVSVGEIRLSLRQSLVKLFGFISKDPKLQVLICDLEVVMRPSGKSTKKIRSQKPRSSGRGKWMVVANMARATARPMDIGIITVVAKSYILDLVNFITVSEFILPSDAFPMKNFIAEEMISRTPKATIEVKDLRVDISKDGGSKPTLFVKLQVLPLVVHVGDPRLTCDQSSNFNQGSVSAGQPSFCMMERSSAPFYCEELSLSCEFGHDR</sequence>
<evidence type="ECO:0000256" key="1">
    <source>
        <dbReference type="SAM" id="Phobius"/>
    </source>
</evidence>
<dbReference type="ExpressionAtlas" id="A5BBE6">
    <property type="expression patterns" value="baseline and differential"/>
</dbReference>
<keyword evidence="1" id="KW-0472">Membrane</keyword>
<protein>
    <submittedName>
        <fullName evidence="2">Uncharacterized protein</fullName>
    </submittedName>
</protein>
<dbReference type="PANTHER" id="PTHR15678">
    <property type="entry name" value="ANTIGEN MLAA-22-RELATED"/>
    <property type="match status" value="1"/>
</dbReference>
<keyword evidence="1" id="KW-0812">Transmembrane</keyword>
<accession>A5BBE6</accession>
<dbReference type="EMBL" id="AM453330">
    <property type="protein sequence ID" value="CAN76665.1"/>
    <property type="molecule type" value="Genomic_DNA"/>
</dbReference>
<dbReference type="AlphaFoldDB" id="A5BBE6"/>
<feature type="transmembrane region" description="Helical" evidence="1">
    <location>
        <begin position="12"/>
        <end position="34"/>
    </location>
</feature>
<evidence type="ECO:0000313" key="2">
    <source>
        <dbReference type="EMBL" id="CAN76665.1"/>
    </source>
</evidence>